<keyword evidence="12" id="KW-1185">Reference proteome</keyword>
<dbReference type="CDD" id="cd16378">
    <property type="entry name" value="CcmH_N"/>
    <property type="match status" value="1"/>
</dbReference>
<comment type="similarity">
    <text evidence="1 9">Belongs to the CcmH/CycL/Ccl2/NrfF family.</text>
</comment>
<keyword evidence="2 9" id="KW-0349">Heme</keyword>
<sequence length="168" mass="18987">MSRFRWILPFLRERRLLGLARLWLCLAAILTPLSVFAVNPDEVLPDPAMEARARTISAELRCMVCQNQSIDDSNADLARDLRLLVRNRLKDGDTDQQVLDYIVSRYGEFVLLKPRFTEKTFILWGAPIALFIVGGFALAAYARRRAGKPTGKPLSAEEEAQLNEILGK</sequence>
<evidence type="ECO:0000256" key="8">
    <source>
        <dbReference type="ARBA" id="ARBA00060491"/>
    </source>
</evidence>
<dbReference type="RefSeq" id="WP_245297945.1">
    <property type="nucleotide sequence ID" value="NZ_FMAH01000006.1"/>
</dbReference>
<keyword evidence="9" id="KW-0472">Membrane</keyword>
<keyword evidence="6 9" id="KW-0408">Iron</keyword>
<dbReference type="InterPro" id="IPR038297">
    <property type="entry name" value="CcmH/CycL/NrfF/Ccl2_sf"/>
</dbReference>
<dbReference type="GO" id="GO:0017004">
    <property type="term" value="P:cytochrome complex assembly"/>
    <property type="evidence" value="ECO:0007669"/>
    <property type="project" value="UniProtKB-KW"/>
</dbReference>
<evidence type="ECO:0000313" key="12">
    <source>
        <dbReference type="Proteomes" id="UP000199435"/>
    </source>
</evidence>
<keyword evidence="4 9" id="KW-0732">Signal</keyword>
<evidence type="ECO:0000313" key="11">
    <source>
        <dbReference type="EMBL" id="SCB19371.1"/>
    </source>
</evidence>
<comment type="function">
    <text evidence="7">Required for the biogenesis of c-type cytochromes. Possible subunit of a heme lyase.</text>
</comment>
<evidence type="ECO:0000256" key="2">
    <source>
        <dbReference type="ARBA" id="ARBA00022617"/>
    </source>
</evidence>
<keyword evidence="3 9" id="KW-0479">Metal-binding</keyword>
<dbReference type="InterPro" id="IPR051263">
    <property type="entry name" value="C-type_cytochrome_biogenesis"/>
</dbReference>
<dbReference type="STRING" id="411945.GA0061102_100644"/>
<organism evidence="11 12">
    <name type="scientific">Rhizobium miluonense</name>
    <dbReference type="NCBI Taxonomy" id="411945"/>
    <lineage>
        <taxon>Bacteria</taxon>
        <taxon>Pseudomonadati</taxon>
        <taxon>Pseudomonadota</taxon>
        <taxon>Alphaproteobacteria</taxon>
        <taxon>Hyphomicrobiales</taxon>
        <taxon>Rhizobiaceae</taxon>
        <taxon>Rhizobium/Agrobacterium group</taxon>
        <taxon>Rhizobium</taxon>
    </lineage>
</organism>
<accession>A0A1C3UV85</accession>
<proteinExistence type="inferred from homology"/>
<keyword evidence="5" id="KW-0201">Cytochrome c-type biogenesis</keyword>
<keyword evidence="9" id="KW-0812">Transmembrane</keyword>
<dbReference type="GO" id="GO:0005886">
    <property type="term" value="C:plasma membrane"/>
    <property type="evidence" value="ECO:0007669"/>
    <property type="project" value="TreeGrafter"/>
</dbReference>
<dbReference type="PANTHER" id="PTHR47870:SF1">
    <property type="entry name" value="CYTOCHROME C-TYPE BIOGENESIS PROTEIN CCMH"/>
    <property type="match status" value="1"/>
</dbReference>
<evidence type="ECO:0000259" key="10">
    <source>
        <dbReference type="Pfam" id="PF03918"/>
    </source>
</evidence>
<evidence type="ECO:0000256" key="6">
    <source>
        <dbReference type="ARBA" id="ARBA00023004"/>
    </source>
</evidence>
<keyword evidence="9" id="KW-1133">Transmembrane helix</keyword>
<feature type="domain" description="CcmH/CycL/Ccl2/NrfF N-terminal" evidence="10">
    <location>
        <begin position="26"/>
        <end position="166"/>
    </location>
</feature>
<dbReference type="AlphaFoldDB" id="A0A1C3UV85"/>
<evidence type="ECO:0000256" key="1">
    <source>
        <dbReference type="ARBA" id="ARBA00010342"/>
    </source>
</evidence>
<dbReference type="Pfam" id="PF03918">
    <property type="entry name" value="CcmH"/>
    <property type="match status" value="1"/>
</dbReference>
<evidence type="ECO:0000256" key="3">
    <source>
        <dbReference type="ARBA" id="ARBA00022723"/>
    </source>
</evidence>
<dbReference type="EMBL" id="FMAH01000006">
    <property type="protein sequence ID" value="SCB19371.1"/>
    <property type="molecule type" value="Genomic_DNA"/>
</dbReference>
<reference evidence="12" key="1">
    <citation type="submission" date="2016-08" db="EMBL/GenBank/DDBJ databases">
        <authorList>
            <person name="Varghese N."/>
            <person name="Submissions Spin"/>
        </authorList>
    </citation>
    <scope>NUCLEOTIDE SEQUENCE [LARGE SCALE GENOMIC DNA]</scope>
    <source>
        <strain evidence="12">HAMBI 2971</strain>
    </source>
</reference>
<protein>
    <recommendedName>
        <fullName evidence="9">Cytochrome c-type biogenesis protein</fullName>
    </recommendedName>
</protein>
<dbReference type="Proteomes" id="UP000199435">
    <property type="component" value="Unassembled WGS sequence"/>
</dbReference>
<gene>
    <name evidence="11" type="ORF">GA0061102_100644</name>
</gene>
<dbReference type="InterPro" id="IPR005616">
    <property type="entry name" value="CcmH/CycL/Ccl2/NrfF_N"/>
</dbReference>
<feature type="transmembrane region" description="Helical" evidence="9">
    <location>
        <begin position="121"/>
        <end position="142"/>
    </location>
</feature>
<evidence type="ECO:0000256" key="7">
    <source>
        <dbReference type="ARBA" id="ARBA00037230"/>
    </source>
</evidence>
<evidence type="ECO:0000256" key="9">
    <source>
        <dbReference type="RuleBase" id="RU364112"/>
    </source>
</evidence>
<dbReference type="PANTHER" id="PTHR47870">
    <property type="entry name" value="CYTOCHROME C-TYPE BIOGENESIS PROTEIN CCMH"/>
    <property type="match status" value="1"/>
</dbReference>
<comment type="subcellular location">
    <subcellularLocation>
        <location evidence="8">Membrane</location>
        <topology evidence="8">Single-pass membrane protein</topology>
        <orientation evidence="8">Periplasmic side</orientation>
    </subcellularLocation>
</comment>
<dbReference type="GO" id="GO:0046872">
    <property type="term" value="F:metal ion binding"/>
    <property type="evidence" value="ECO:0007669"/>
    <property type="project" value="UniProtKB-KW"/>
</dbReference>
<evidence type="ECO:0000256" key="5">
    <source>
        <dbReference type="ARBA" id="ARBA00022748"/>
    </source>
</evidence>
<dbReference type="Gene3D" id="1.10.8.640">
    <property type="entry name" value="Cytochrome C biogenesis protein"/>
    <property type="match status" value="1"/>
</dbReference>
<evidence type="ECO:0000256" key="4">
    <source>
        <dbReference type="ARBA" id="ARBA00022729"/>
    </source>
</evidence>
<dbReference type="FunFam" id="1.10.8.640:FF:000001">
    <property type="entry name" value="Cytochrome c-type biogenesis protein"/>
    <property type="match status" value="1"/>
</dbReference>
<name>A0A1C3UV85_9HYPH</name>